<evidence type="ECO:0000256" key="1">
    <source>
        <dbReference type="ARBA" id="ARBA00023002"/>
    </source>
</evidence>
<proteinExistence type="predicted"/>
<keyword evidence="3" id="KW-0670">Pyruvate</keyword>
<evidence type="ECO:0000313" key="3">
    <source>
        <dbReference type="EMBL" id="HHS01646.1"/>
    </source>
</evidence>
<dbReference type="Pfam" id="PF01558">
    <property type="entry name" value="POR"/>
    <property type="match status" value="1"/>
</dbReference>
<dbReference type="AlphaFoldDB" id="A0A7C5V125"/>
<dbReference type="Gene3D" id="3.40.920.10">
    <property type="entry name" value="Pyruvate-ferredoxin oxidoreductase, PFOR, domain III"/>
    <property type="match status" value="1"/>
</dbReference>
<evidence type="ECO:0000259" key="2">
    <source>
        <dbReference type="Pfam" id="PF01558"/>
    </source>
</evidence>
<name>A0A7C5V125_9FIRM</name>
<dbReference type="EMBL" id="DRUZ01000044">
    <property type="protein sequence ID" value="HHS01646.1"/>
    <property type="molecule type" value="Genomic_DNA"/>
</dbReference>
<protein>
    <submittedName>
        <fullName evidence="3">Pyruvate ferredoxin oxidoreductase</fullName>
    </submittedName>
</protein>
<dbReference type="InterPro" id="IPR019752">
    <property type="entry name" value="Pyrv/ketoisovalerate_OxRed_cat"/>
</dbReference>
<accession>A0A7C5V125</accession>
<comment type="caution">
    <text evidence="3">The sequence shown here is derived from an EMBL/GenBank/DDBJ whole genome shotgun (WGS) entry which is preliminary data.</text>
</comment>
<dbReference type="InterPro" id="IPR052198">
    <property type="entry name" value="IorB_Oxidoreductase"/>
</dbReference>
<dbReference type="InterPro" id="IPR002869">
    <property type="entry name" value="Pyrv_flavodox_OxRed_cen"/>
</dbReference>
<sequence>MINIVIAGTGGQGNILLSRVVCQLFMNKGFDVKSAENIGMSQRGGSVVSYIRAGEDVGPIIPHGKADILIGLELCEAARNVNKINKDSVVVLNDRFMRPKSSDLKKSQIVKFFIENYPKLRIFKVHDIAIELNIPKAENIAMLALVCKYGILPFSKEEILKELEQVLSSKMYEINKILVENIYERY</sequence>
<dbReference type="PANTHER" id="PTHR43854">
    <property type="entry name" value="INDOLEPYRUVATE OXIDOREDUCTASE SUBUNIT IORB"/>
    <property type="match status" value="1"/>
</dbReference>
<dbReference type="PANTHER" id="PTHR43854:SF1">
    <property type="entry name" value="INDOLEPYRUVATE OXIDOREDUCTASE SUBUNIT IORB"/>
    <property type="match status" value="1"/>
</dbReference>
<organism evidence="3">
    <name type="scientific">Caldicellulosiruptor owensensis</name>
    <dbReference type="NCBI Taxonomy" id="55205"/>
    <lineage>
        <taxon>Bacteria</taxon>
        <taxon>Bacillati</taxon>
        <taxon>Bacillota</taxon>
        <taxon>Bacillota incertae sedis</taxon>
        <taxon>Caldicellulosiruptorales</taxon>
        <taxon>Caldicellulosiruptoraceae</taxon>
        <taxon>Caldicellulosiruptor</taxon>
    </lineage>
</organism>
<dbReference type="GO" id="GO:0016903">
    <property type="term" value="F:oxidoreductase activity, acting on the aldehyde or oxo group of donors"/>
    <property type="evidence" value="ECO:0007669"/>
    <property type="project" value="InterPro"/>
</dbReference>
<dbReference type="SUPFAM" id="SSF53323">
    <property type="entry name" value="Pyruvate-ferredoxin oxidoreductase, PFOR, domain III"/>
    <property type="match status" value="1"/>
</dbReference>
<feature type="domain" description="Pyruvate/ketoisovalerate oxidoreductase catalytic" evidence="2">
    <location>
        <begin position="10"/>
        <end position="183"/>
    </location>
</feature>
<gene>
    <name evidence="3" type="ORF">ENL71_03805</name>
</gene>
<reference evidence="3" key="1">
    <citation type="journal article" date="2020" name="mSystems">
        <title>Genome- and Community-Level Interaction Insights into Carbon Utilization and Element Cycling Functions of Hydrothermarchaeota in Hydrothermal Sediment.</title>
        <authorList>
            <person name="Zhou Z."/>
            <person name="Liu Y."/>
            <person name="Xu W."/>
            <person name="Pan J."/>
            <person name="Luo Z.H."/>
            <person name="Li M."/>
        </authorList>
    </citation>
    <scope>NUCLEOTIDE SEQUENCE [LARGE SCALE GENOMIC DNA]</scope>
    <source>
        <strain evidence="3">SpSt-102</strain>
    </source>
</reference>
<keyword evidence="1" id="KW-0560">Oxidoreductase</keyword>